<keyword evidence="2" id="KW-1185">Reference proteome</keyword>
<dbReference type="Proteomes" id="UP001177260">
    <property type="component" value="Unassembled WGS sequence"/>
</dbReference>
<accession>A0ACC3B6X7</accession>
<gene>
    <name evidence="1" type="ORF">N8T08_003711</name>
</gene>
<comment type="caution">
    <text evidence="1">The sequence shown here is derived from an EMBL/GenBank/DDBJ whole genome shotgun (WGS) entry which is preliminary data.</text>
</comment>
<evidence type="ECO:0000313" key="1">
    <source>
        <dbReference type="EMBL" id="KAK1146063.1"/>
    </source>
</evidence>
<reference evidence="1 2" key="1">
    <citation type="journal article" date="2023" name="ACS Omega">
        <title>Identification of the Neoaspergillic Acid Biosynthesis Gene Cluster by Establishing an In Vitro CRISPR-Ribonucleoprotein Genetic System in Aspergillus melleus.</title>
        <authorList>
            <person name="Yuan B."/>
            <person name="Grau M.F."/>
            <person name="Murata R.M."/>
            <person name="Torok T."/>
            <person name="Venkateswaran K."/>
            <person name="Stajich J.E."/>
            <person name="Wang C.C.C."/>
        </authorList>
    </citation>
    <scope>NUCLEOTIDE SEQUENCE [LARGE SCALE GENOMIC DNA]</scope>
    <source>
        <strain evidence="1 2">IMV 1140</strain>
    </source>
</reference>
<dbReference type="EMBL" id="JAOPJF010000020">
    <property type="protein sequence ID" value="KAK1146063.1"/>
    <property type="molecule type" value="Genomic_DNA"/>
</dbReference>
<name>A0ACC3B6X7_9EURO</name>
<protein>
    <submittedName>
        <fullName evidence="1">Uncharacterized protein</fullName>
    </submittedName>
</protein>
<evidence type="ECO:0000313" key="2">
    <source>
        <dbReference type="Proteomes" id="UP001177260"/>
    </source>
</evidence>
<organism evidence="1 2">
    <name type="scientific">Aspergillus melleus</name>
    <dbReference type="NCBI Taxonomy" id="138277"/>
    <lineage>
        <taxon>Eukaryota</taxon>
        <taxon>Fungi</taxon>
        <taxon>Dikarya</taxon>
        <taxon>Ascomycota</taxon>
        <taxon>Pezizomycotina</taxon>
        <taxon>Eurotiomycetes</taxon>
        <taxon>Eurotiomycetidae</taxon>
        <taxon>Eurotiales</taxon>
        <taxon>Aspergillaceae</taxon>
        <taxon>Aspergillus</taxon>
        <taxon>Aspergillus subgen. Circumdati</taxon>
    </lineage>
</organism>
<proteinExistence type="predicted"/>
<sequence length="566" mass="63918">MPTDLPPAAERLNPHFTQERPKPQSAASSFSPQEPPPRDESVMEANAEFYYDGEIRLIYLAKTLQRIQNPQSRYEKAASSVVMFSGASLKAVSDLLPLACHSRPDYAQWSTDSRMQGAVTRALGYLQFYLQPQVMITQGVTLEDSFFSKGMELATQRHGLPHIALPGYSRELMWISLLNSSALRAWNQIQIEILIQAPSEFSGSVIRLLRSLEEADYLGSTPSLTIELPQHVDPRLLQYLRKMKWPFTPSKVTIRRHILPHTLKPAEASLKTVEAFYPRDPNTSHVLMLSPQTELSASFYHFLKYAILNYRHPSATGRSAQNLFGISLELPSSLPTNGEPFRPSRSDVTFTDDGNRDTLPLSLWQAPNSNAALYFGDKWVELHSFLSKRLYIQDFAVQDLPQQKIISKKYPAVMEYLLELIRASGYYMLYPAFEASGPALATVHNELYHAPEEFTTHVSSELPDAERMDNDNDVLQPPKESVEKPVSRAPTLMPLLDQFSMSLPAIDTMPLLSYAGHEISRAEWNQNTRDYIQKFRIRHGGCSTQAPVNANSVSLFCVDDENTGDY</sequence>